<evidence type="ECO:0000313" key="10">
    <source>
        <dbReference type="Proteomes" id="UP000655588"/>
    </source>
</evidence>
<keyword evidence="6" id="KW-0472">Membrane</keyword>
<evidence type="ECO:0000256" key="3">
    <source>
        <dbReference type="ARBA" id="ARBA00022692"/>
    </source>
</evidence>
<evidence type="ECO:0000256" key="4">
    <source>
        <dbReference type="ARBA" id="ARBA00022729"/>
    </source>
</evidence>
<keyword evidence="8" id="KW-0449">Lipoprotein</keyword>
<evidence type="ECO:0008006" key="11">
    <source>
        <dbReference type="Google" id="ProtNLM"/>
    </source>
</evidence>
<sequence>LALRCWDCASNTNILCGDPLNITEHQTLFHSKICETGSYEPSKHICRKIVRRENGERVVIRQCSTPNVDEVDIVDGPCSGSVISGRNVIESCHICSTDLCNSATGTSITQSLFIIALGIVSYRSLQSKYNFL</sequence>
<reference evidence="9" key="1">
    <citation type="submission" date="2019-11" db="EMBL/GenBank/DDBJ databases">
        <title>The nuclear and mitochondrial genomes of Frieseomelitta varia - a highly eusocial stingless bee (Meliponini) with a permanently sterile worker caste.</title>
        <authorList>
            <person name="Freitas F.C.P."/>
            <person name="Lourenco A.P."/>
            <person name="Nunes F.M.F."/>
            <person name="Paschoal A.R."/>
            <person name="Abreu F.C.P."/>
            <person name="Barbin F.O."/>
            <person name="Bataglia L."/>
            <person name="Cardoso-Junior C.A.M."/>
            <person name="Cervoni M.S."/>
            <person name="Silva S.R."/>
            <person name="Dalarmi F."/>
            <person name="Del Lama M.A."/>
            <person name="Depintor T.S."/>
            <person name="Ferreira K.M."/>
            <person name="Goria P.S."/>
            <person name="Jaskot M.C."/>
            <person name="Lago D.C."/>
            <person name="Luna-Lucena D."/>
            <person name="Moda L.M."/>
            <person name="Nascimento L."/>
            <person name="Pedrino M."/>
            <person name="Rabico F.O."/>
            <person name="Sanches F.C."/>
            <person name="Santos D.E."/>
            <person name="Santos C.G."/>
            <person name="Vieira J."/>
            <person name="Lopes T.F."/>
            <person name="Barchuk A.R."/>
            <person name="Hartfelder K."/>
            <person name="Simoes Z.L.P."/>
            <person name="Bitondi M.M.G."/>
            <person name="Pinheiro D.G."/>
        </authorList>
    </citation>
    <scope>NUCLEOTIDE SEQUENCE</scope>
    <source>
        <strain evidence="9">USP_RPSP 00005682</strain>
        <tissue evidence="9">Whole individual</tissue>
    </source>
</reference>
<proteinExistence type="predicted"/>
<name>A0A833RX41_9HYME</name>
<dbReference type="InterPro" id="IPR031424">
    <property type="entry name" value="QVR-like"/>
</dbReference>
<comment type="caution">
    <text evidence="9">The sequence shown here is derived from an EMBL/GenBank/DDBJ whole genome shotgun (WGS) entry which is preliminary data.</text>
</comment>
<comment type="subcellular location">
    <subcellularLocation>
        <location evidence="1">Membrane</location>
        <topology evidence="1">Lipid-anchor</topology>
        <topology evidence="1">GPI-anchor</topology>
    </subcellularLocation>
</comment>
<dbReference type="Proteomes" id="UP000655588">
    <property type="component" value="Unassembled WGS sequence"/>
</dbReference>
<gene>
    <name evidence="9" type="ORF">E2986_08132</name>
</gene>
<dbReference type="GO" id="GO:0032222">
    <property type="term" value="P:regulation of synaptic transmission, cholinergic"/>
    <property type="evidence" value="ECO:0007669"/>
    <property type="project" value="InterPro"/>
</dbReference>
<evidence type="ECO:0000256" key="7">
    <source>
        <dbReference type="ARBA" id="ARBA00023180"/>
    </source>
</evidence>
<evidence type="ECO:0000256" key="2">
    <source>
        <dbReference type="ARBA" id="ARBA00022622"/>
    </source>
</evidence>
<dbReference type="EMBL" id="WNWW01000418">
    <property type="protein sequence ID" value="KAF3425071.1"/>
    <property type="molecule type" value="Genomic_DNA"/>
</dbReference>
<dbReference type="InterPro" id="IPR050975">
    <property type="entry name" value="Sleep_regulator"/>
</dbReference>
<keyword evidence="10" id="KW-1185">Reference proteome</keyword>
<dbReference type="GO" id="GO:0098552">
    <property type="term" value="C:side of membrane"/>
    <property type="evidence" value="ECO:0007669"/>
    <property type="project" value="UniProtKB-KW"/>
</dbReference>
<evidence type="ECO:0000313" key="9">
    <source>
        <dbReference type="EMBL" id="KAF3425071.1"/>
    </source>
</evidence>
<keyword evidence="2" id="KW-0336">GPI-anchor</keyword>
<feature type="non-terminal residue" evidence="9">
    <location>
        <position position="132"/>
    </location>
</feature>
<accession>A0A833RX41</accession>
<dbReference type="AlphaFoldDB" id="A0A833RX41"/>
<keyword evidence="7" id="KW-0325">Glycoprotein</keyword>
<dbReference type="CDD" id="cd23593">
    <property type="entry name" value="TFP_LU_ECD_Twit"/>
    <property type="match status" value="1"/>
</dbReference>
<evidence type="ECO:0000256" key="5">
    <source>
        <dbReference type="ARBA" id="ARBA00022989"/>
    </source>
</evidence>
<dbReference type="GO" id="GO:0030431">
    <property type="term" value="P:sleep"/>
    <property type="evidence" value="ECO:0007669"/>
    <property type="project" value="InterPro"/>
</dbReference>
<keyword evidence="3" id="KW-0812">Transmembrane</keyword>
<protein>
    <recommendedName>
        <fullName evidence="11">Protein sleepless</fullName>
    </recommendedName>
</protein>
<evidence type="ECO:0000256" key="8">
    <source>
        <dbReference type="ARBA" id="ARBA00023288"/>
    </source>
</evidence>
<dbReference type="PANTHER" id="PTHR33562">
    <property type="entry name" value="ATILLA, ISOFORM B-RELATED-RELATED"/>
    <property type="match status" value="1"/>
</dbReference>
<evidence type="ECO:0000256" key="1">
    <source>
        <dbReference type="ARBA" id="ARBA00004589"/>
    </source>
</evidence>
<keyword evidence="4" id="KW-0732">Signal</keyword>
<organism evidence="9 10">
    <name type="scientific">Frieseomelitta varia</name>
    <dbReference type="NCBI Taxonomy" id="561572"/>
    <lineage>
        <taxon>Eukaryota</taxon>
        <taxon>Metazoa</taxon>
        <taxon>Ecdysozoa</taxon>
        <taxon>Arthropoda</taxon>
        <taxon>Hexapoda</taxon>
        <taxon>Insecta</taxon>
        <taxon>Pterygota</taxon>
        <taxon>Neoptera</taxon>
        <taxon>Endopterygota</taxon>
        <taxon>Hymenoptera</taxon>
        <taxon>Apocrita</taxon>
        <taxon>Aculeata</taxon>
        <taxon>Apoidea</taxon>
        <taxon>Anthophila</taxon>
        <taxon>Apidae</taxon>
        <taxon>Frieseomelitta</taxon>
    </lineage>
</organism>
<evidence type="ECO:0000256" key="6">
    <source>
        <dbReference type="ARBA" id="ARBA00023136"/>
    </source>
</evidence>
<dbReference type="Pfam" id="PF17064">
    <property type="entry name" value="QVR"/>
    <property type="match status" value="1"/>
</dbReference>
<keyword evidence="5" id="KW-1133">Transmembrane helix</keyword>